<keyword evidence="5" id="KW-1185">Reference proteome</keyword>
<name>A0ABV3LA78_9RHOB</name>
<accession>A0ABV3LA78</accession>
<protein>
    <submittedName>
        <fullName evidence="4">Class I adenylate-forming enzyme family protein</fullName>
    </submittedName>
</protein>
<dbReference type="Proteomes" id="UP001553161">
    <property type="component" value="Unassembled WGS sequence"/>
</dbReference>
<feature type="domain" description="AMP-binding enzyme C-terminal" evidence="3">
    <location>
        <begin position="422"/>
        <end position="495"/>
    </location>
</feature>
<dbReference type="SUPFAM" id="SSF56801">
    <property type="entry name" value="Acetyl-CoA synthetase-like"/>
    <property type="match status" value="1"/>
</dbReference>
<gene>
    <name evidence="4" type="ORF">AB0T83_16995</name>
</gene>
<sequence>MTALFDKGPFAPCPTPFNLAAHVLRRAEACGDTPALILAGPERDTVWTFAQLQARVLGIAGGLQAQGLRPGARILLRLGNTVEFPLAYLGAIAAGMVPVPTSAQLTTPEITAICAGLAPDLIIAGSGVALPAPLPCPVLTEEAFHALADHPPAAFDMGDPNRAAYIIYTSGTAGVPRAVVHAHRAVWARQMMVQGWYDLRPDDRVFHAGAFNWTYTLGTGLLDPWAMGATAIIPEAGQASADLPALLARHGTTIFAAAPGVYRQMLAAGPLPETPSLRHGLSAGEKLSPQIRQRWEAATGTAIHEAFGMSECSTFISGAPTHPAPDGTLGYPQPGRRLAILDAEGVPVAIDTPGTIAVHRSDPGLMLGYLGAEGDTRARFTADGAWFLTGDQGSMAADHAITYLGRADDMMNAGGYRVSPIEVETALRAHPGLTEVAAVEVPLKPGVTGIAAFYTGLAEVPQDELAAFAETRLARYKRPKLYRKLDALPHGANGKILRRALRDAYEGPQ</sequence>
<dbReference type="InterPro" id="IPR025110">
    <property type="entry name" value="AMP-bd_C"/>
</dbReference>
<dbReference type="InterPro" id="IPR042099">
    <property type="entry name" value="ANL_N_sf"/>
</dbReference>
<reference evidence="4 5" key="1">
    <citation type="submission" date="2024-07" db="EMBL/GenBank/DDBJ databases">
        <authorList>
            <person name="Kang M."/>
        </authorList>
    </citation>
    <scope>NUCLEOTIDE SEQUENCE [LARGE SCALE GENOMIC DNA]</scope>
    <source>
        <strain evidence="4 5">DFM31</strain>
    </source>
</reference>
<dbReference type="InterPro" id="IPR045851">
    <property type="entry name" value="AMP-bd_C_sf"/>
</dbReference>
<comment type="caution">
    <text evidence="4">The sequence shown here is derived from an EMBL/GenBank/DDBJ whole genome shotgun (WGS) entry which is preliminary data.</text>
</comment>
<dbReference type="PANTHER" id="PTHR43352:SF1">
    <property type="entry name" value="ANTHRANILATE--COA LIGASE"/>
    <property type="match status" value="1"/>
</dbReference>
<dbReference type="Pfam" id="PF13193">
    <property type="entry name" value="AMP-binding_C"/>
    <property type="match status" value="1"/>
</dbReference>
<dbReference type="InterPro" id="IPR000873">
    <property type="entry name" value="AMP-dep_synth/lig_dom"/>
</dbReference>
<feature type="domain" description="AMP-dependent synthetase/ligase" evidence="2">
    <location>
        <begin position="25"/>
        <end position="370"/>
    </location>
</feature>
<dbReference type="PANTHER" id="PTHR43352">
    <property type="entry name" value="ACETYL-COA SYNTHETASE"/>
    <property type="match status" value="1"/>
</dbReference>
<dbReference type="Pfam" id="PF00501">
    <property type="entry name" value="AMP-binding"/>
    <property type="match status" value="1"/>
</dbReference>
<dbReference type="RefSeq" id="WP_366194429.1">
    <property type="nucleotide sequence ID" value="NZ_JBFBVU010000030.1"/>
</dbReference>
<evidence type="ECO:0000259" key="2">
    <source>
        <dbReference type="Pfam" id="PF00501"/>
    </source>
</evidence>
<proteinExistence type="predicted"/>
<dbReference type="Gene3D" id="3.40.50.12780">
    <property type="entry name" value="N-terminal domain of ligase-like"/>
    <property type="match status" value="1"/>
</dbReference>
<evidence type="ECO:0000313" key="5">
    <source>
        <dbReference type="Proteomes" id="UP001553161"/>
    </source>
</evidence>
<evidence type="ECO:0000313" key="4">
    <source>
        <dbReference type="EMBL" id="MEV8468475.1"/>
    </source>
</evidence>
<keyword evidence="1" id="KW-0436">Ligase</keyword>
<organism evidence="4 5">
    <name type="scientific">Meridianimarinicoccus marinus</name>
    <dbReference type="NCBI Taxonomy" id="3231483"/>
    <lineage>
        <taxon>Bacteria</taxon>
        <taxon>Pseudomonadati</taxon>
        <taxon>Pseudomonadota</taxon>
        <taxon>Alphaproteobacteria</taxon>
        <taxon>Rhodobacterales</taxon>
        <taxon>Paracoccaceae</taxon>
        <taxon>Meridianimarinicoccus</taxon>
    </lineage>
</organism>
<evidence type="ECO:0000259" key="3">
    <source>
        <dbReference type="Pfam" id="PF13193"/>
    </source>
</evidence>
<evidence type="ECO:0000256" key="1">
    <source>
        <dbReference type="ARBA" id="ARBA00022598"/>
    </source>
</evidence>
<dbReference type="EMBL" id="JBFBVU010000030">
    <property type="protein sequence ID" value="MEV8468475.1"/>
    <property type="molecule type" value="Genomic_DNA"/>
</dbReference>
<dbReference type="Gene3D" id="3.30.300.30">
    <property type="match status" value="1"/>
</dbReference>